<dbReference type="EMBL" id="BAABAT010000029">
    <property type="protein sequence ID" value="GAA4257939.1"/>
    <property type="molecule type" value="Genomic_DNA"/>
</dbReference>
<dbReference type="Proteomes" id="UP001500620">
    <property type="component" value="Unassembled WGS sequence"/>
</dbReference>
<keyword evidence="2" id="KW-0472">Membrane</keyword>
<protein>
    <recommendedName>
        <fullName evidence="3">Protein-glutamine gamma-glutamyltransferase-like C-terminal domain-containing protein</fullName>
    </recommendedName>
</protein>
<evidence type="ECO:0000313" key="5">
    <source>
        <dbReference type="Proteomes" id="UP001500620"/>
    </source>
</evidence>
<keyword evidence="5" id="KW-1185">Reference proteome</keyword>
<feature type="transmembrane region" description="Helical" evidence="2">
    <location>
        <begin position="15"/>
        <end position="39"/>
    </location>
</feature>
<dbReference type="Pfam" id="PF13559">
    <property type="entry name" value="DUF4129"/>
    <property type="match status" value="1"/>
</dbReference>
<dbReference type="RefSeq" id="WP_345134887.1">
    <property type="nucleotide sequence ID" value="NZ_BAABAT010000029.1"/>
</dbReference>
<sequence length="187" mass="21210">MTRLWDLFLQAIDEFVGVSIACILLFLAAAVFGLLHYFYPRWIPKSFPKLRVGRQRGEKQDEQLDIDLGPDEEEPEPEPEPDEEVPELPAHVFASLADRLAAEGRFAEAVRERLRSMVRSLVERQVLEHRPGMTVTELARAAGAARPSVETPMRTASGIFSDIWYAEKPATAEHDDRMRRLAAEVNQ</sequence>
<reference evidence="5" key="1">
    <citation type="journal article" date="2019" name="Int. J. Syst. Evol. Microbiol.">
        <title>The Global Catalogue of Microorganisms (GCM) 10K type strain sequencing project: providing services to taxonomists for standard genome sequencing and annotation.</title>
        <authorList>
            <consortium name="The Broad Institute Genomics Platform"/>
            <consortium name="The Broad Institute Genome Sequencing Center for Infectious Disease"/>
            <person name="Wu L."/>
            <person name="Ma J."/>
        </authorList>
    </citation>
    <scope>NUCLEOTIDE SEQUENCE [LARGE SCALE GENOMIC DNA]</scope>
    <source>
        <strain evidence="5">JCM 17441</strain>
    </source>
</reference>
<accession>A0ABP8DKF5</accession>
<feature type="region of interest" description="Disordered" evidence="1">
    <location>
        <begin position="54"/>
        <end position="87"/>
    </location>
</feature>
<evidence type="ECO:0000313" key="4">
    <source>
        <dbReference type="EMBL" id="GAA4257939.1"/>
    </source>
</evidence>
<evidence type="ECO:0000259" key="3">
    <source>
        <dbReference type="Pfam" id="PF13559"/>
    </source>
</evidence>
<gene>
    <name evidence="4" type="ORF">GCM10022255_076740</name>
</gene>
<proteinExistence type="predicted"/>
<comment type="caution">
    <text evidence="4">The sequence shown here is derived from an EMBL/GenBank/DDBJ whole genome shotgun (WGS) entry which is preliminary data.</text>
</comment>
<feature type="compositionally biased region" description="Acidic residues" evidence="1">
    <location>
        <begin position="63"/>
        <end position="86"/>
    </location>
</feature>
<evidence type="ECO:0000256" key="1">
    <source>
        <dbReference type="SAM" id="MobiDB-lite"/>
    </source>
</evidence>
<evidence type="ECO:0000256" key="2">
    <source>
        <dbReference type="SAM" id="Phobius"/>
    </source>
</evidence>
<name>A0ABP8DKF5_9ACTN</name>
<organism evidence="4 5">
    <name type="scientific">Dactylosporangium darangshiense</name>
    <dbReference type="NCBI Taxonomy" id="579108"/>
    <lineage>
        <taxon>Bacteria</taxon>
        <taxon>Bacillati</taxon>
        <taxon>Actinomycetota</taxon>
        <taxon>Actinomycetes</taxon>
        <taxon>Micromonosporales</taxon>
        <taxon>Micromonosporaceae</taxon>
        <taxon>Dactylosporangium</taxon>
    </lineage>
</organism>
<feature type="domain" description="Protein-glutamine gamma-glutamyltransferase-like C-terminal" evidence="3">
    <location>
        <begin position="114"/>
        <end position="181"/>
    </location>
</feature>
<dbReference type="InterPro" id="IPR025403">
    <property type="entry name" value="TgpA-like_C"/>
</dbReference>
<keyword evidence="2" id="KW-0812">Transmembrane</keyword>
<keyword evidence="2" id="KW-1133">Transmembrane helix</keyword>